<keyword evidence="1" id="KW-0472">Membrane</keyword>
<feature type="transmembrane region" description="Helical" evidence="1">
    <location>
        <begin position="61"/>
        <end position="84"/>
    </location>
</feature>
<sequence>MPPSLTNLTDVGNVFIGSYSRFLHKTIERFFGTTGLGGGGINIGDGGCDFIFDTDVDVEQFVVIDMAVVVLLIILPPFCCCCCCCNTFNDVVVAVGALVSLLSVTICLIFSQQHFLEYFHQVIIVMVIILMQLPLDLLPLDLFKADTVLRLLVLVTLVVVVVVTIDTFDCGLKL</sequence>
<feature type="transmembrane region" description="Helical" evidence="1">
    <location>
        <begin position="118"/>
        <end position="135"/>
    </location>
</feature>
<accession>A0A922HXG0</accession>
<reference evidence="2" key="1">
    <citation type="submission" date="2013-05" db="EMBL/GenBank/DDBJ databases">
        <authorList>
            <person name="Yim A.K.Y."/>
            <person name="Chan T.F."/>
            <person name="Ji K.M."/>
            <person name="Liu X.Y."/>
            <person name="Zhou J.W."/>
            <person name="Li R.Q."/>
            <person name="Yang K.Y."/>
            <person name="Li J."/>
            <person name="Li M."/>
            <person name="Law P.T.W."/>
            <person name="Wu Y.L."/>
            <person name="Cai Z.L."/>
            <person name="Qin H."/>
            <person name="Bao Y."/>
            <person name="Leung R.K.K."/>
            <person name="Ng P.K.S."/>
            <person name="Zou J."/>
            <person name="Zhong X.J."/>
            <person name="Ran P.X."/>
            <person name="Zhong N.S."/>
            <person name="Liu Z.G."/>
            <person name="Tsui S.K.W."/>
        </authorList>
    </citation>
    <scope>NUCLEOTIDE SEQUENCE</scope>
    <source>
        <strain evidence="2">Derf</strain>
        <tissue evidence="2">Whole organism</tissue>
    </source>
</reference>
<reference evidence="2" key="2">
    <citation type="journal article" date="2022" name="Res Sq">
        <title>Comparative Genomics Reveals Insights into the Divergent Evolution of Astigmatic Mites and Household Pest Adaptations.</title>
        <authorList>
            <person name="Xiong Q."/>
            <person name="Wan A.T.-Y."/>
            <person name="Liu X.-Y."/>
            <person name="Fung C.S.-H."/>
            <person name="Xiao X."/>
            <person name="Malainual N."/>
            <person name="Hou J."/>
            <person name="Wang L."/>
            <person name="Wang M."/>
            <person name="Yang K."/>
            <person name="Cui Y."/>
            <person name="Leung E."/>
            <person name="Nong W."/>
            <person name="Shin S.-K."/>
            <person name="Au S."/>
            <person name="Jeong K.Y."/>
            <person name="Chew F.T."/>
            <person name="Hui J."/>
            <person name="Leung T.F."/>
            <person name="Tungtrongchitr A."/>
            <person name="Zhong N."/>
            <person name="Liu Z."/>
            <person name="Tsui S."/>
        </authorList>
    </citation>
    <scope>NUCLEOTIDE SEQUENCE</scope>
    <source>
        <strain evidence="2">Derf</strain>
        <tissue evidence="2">Whole organism</tissue>
    </source>
</reference>
<keyword evidence="1" id="KW-1133">Transmembrane helix</keyword>
<organism evidence="2 3">
    <name type="scientific">Dermatophagoides farinae</name>
    <name type="common">American house dust mite</name>
    <dbReference type="NCBI Taxonomy" id="6954"/>
    <lineage>
        <taxon>Eukaryota</taxon>
        <taxon>Metazoa</taxon>
        <taxon>Ecdysozoa</taxon>
        <taxon>Arthropoda</taxon>
        <taxon>Chelicerata</taxon>
        <taxon>Arachnida</taxon>
        <taxon>Acari</taxon>
        <taxon>Acariformes</taxon>
        <taxon>Sarcoptiformes</taxon>
        <taxon>Astigmata</taxon>
        <taxon>Psoroptidia</taxon>
        <taxon>Analgoidea</taxon>
        <taxon>Pyroglyphidae</taxon>
        <taxon>Dermatophagoidinae</taxon>
        <taxon>Dermatophagoides</taxon>
    </lineage>
</organism>
<gene>
    <name evidence="2" type="ORF">DERF_009972</name>
</gene>
<name>A0A922HXG0_DERFA</name>
<dbReference type="Proteomes" id="UP000790347">
    <property type="component" value="Unassembled WGS sequence"/>
</dbReference>
<feature type="transmembrane region" description="Helical" evidence="1">
    <location>
        <begin position="91"/>
        <end position="112"/>
    </location>
</feature>
<evidence type="ECO:0000313" key="3">
    <source>
        <dbReference type="Proteomes" id="UP000790347"/>
    </source>
</evidence>
<keyword evidence="3" id="KW-1185">Reference proteome</keyword>
<proteinExistence type="predicted"/>
<evidence type="ECO:0000313" key="2">
    <source>
        <dbReference type="EMBL" id="KAH9511518.1"/>
    </source>
</evidence>
<keyword evidence="1" id="KW-0812">Transmembrane</keyword>
<feature type="transmembrane region" description="Helical" evidence="1">
    <location>
        <begin position="147"/>
        <end position="165"/>
    </location>
</feature>
<dbReference type="EMBL" id="ASGP02000004">
    <property type="protein sequence ID" value="KAH9511518.1"/>
    <property type="molecule type" value="Genomic_DNA"/>
</dbReference>
<comment type="caution">
    <text evidence="2">The sequence shown here is derived from an EMBL/GenBank/DDBJ whole genome shotgun (WGS) entry which is preliminary data.</text>
</comment>
<dbReference type="AlphaFoldDB" id="A0A922HXG0"/>
<evidence type="ECO:0000256" key="1">
    <source>
        <dbReference type="SAM" id="Phobius"/>
    </source>
</evidence>
<protein>
    <submittedName>
        <fullName evidence="2">Uncharacterized protein</fullName>
    </submittedName>
</protein>